<keyword evidence="1" id="KW-0732">Signal</keyword>
<feature type="signal peptide" evidence="1">
    <location>
        <begin position="1"/>
        <end position="47"/>
    </location>
</feature>
<evidence type="ECO:0000313" key="3">
    <source>
        <dbReference type="EMBL" id="CPR16698.1"/>
    </source>
</evidence>
<evidence type="ECO:0000313" key="4">
    <source>
        <dbReference type="Proteomes" id="UP000044377"/>
    </source>
</evidence>
<protein>
    <recommendedName>
        <fullName evidence="2">HphA N-terminal heme-binding domain-containing protein</fullName>
    </recommendedName>
</protein>
<dbReference type="SUPFAM" id="SSF56925">
    <property type="entry name" value="OMPA-like"/>
    <property type="match status" value="1"/>
</dbReference>
<dbReference type="EMBL" id="CGIG01000001">
    <property type="protein sequence ID" value="CPR16698.1"/>
    <property type="molecule type" value="Genomic_DNA"/>
</dbReference>
<name>A0A0G4JUZ5_9GAMM</name>
<evidence type="ECO:0000256" key="1">
    <source>
        <dbReference type="SAM" id="SignalP"/>
    </source>
</evidence>
<sequence length="285" mass="28566">MQRRFPACNTQYPYLNHFEDKDMNTFLKKAVLALAIAIAGAASLAQANVVGGQTDTSSPFQTGVAEYPLTSAGAAGASVTGQVGGLTAAFSHYARPAYYNSTADIYNVSGRQLVADGAPGAGSPVDHSGVGVWSFAQVGSEDVWYGTWSEESTSGAVGTKVAGTHNAWYVGEDSDVATTLPASATYTVRSINNSTQTATSVLSATFNGGSNGTASSTGDIAFSGGSINTVGNDVQLAASGVSVASNSGTGGSLTGNFYGTGASSVAGAVAFADRDLNTAFGGAKN</sequence>
<dbReference type="AlphaFoldDB" id="A0A0G4JUZ5"/>
<dbReference type="Proteomes" id="UP000044377">
    <property type="component" value="Unassembled WGS sequence"/>
</dbReference>
<keyword evidence="4" id="KW-1185">Reference proteome</keyword>
<feature type="chain" id="PRO_5005194379" description="HphA N-terminal heme-binding domain-containing protein" evidence="1">
    <location>
        <begin position="48"/>
        <end position="285"/>
    </location>
</feature>
<feature type="domain" description="HphA N-terminal heme-binding" evidence="2">
    <location>
        <begin position="45"/>
        <end position="153"/>
    </location>
</feature>
<accession>A0A0G4JUZ5</accession>
<evidence type="ECO:0000259" key="2">
    <source>
        <dbReference type="Pfam" id="PF22828"/>
    </source>
</evidence>
<organism evidence="3 4">
    <name type="scientific">Brenneria goodwinii</name>
    <dbReference type="NCBI Taxonomy" id="1109412"/>
    <lineage>
        <taxon>Bacteria</taxon>
        <taxon>Pseudomonadati</taxon>
        <taxon>Pseudomonadota</taxon>
        <taxon>Gammaproteobacteria</taxon>
        <taxon>Enterobacterales</taxon>
        <taxon>Pectobacteriaceae</taxon>
        <taxon>Brenneria</taxon>
    </lineage>
</organism>
<dbReference type="Pfam" id="PF22828">
    <property type="entry name" value="HphA_N"/>
    <property type="match status" value="1"/>
</dbReference>
<dbReference type="InterPro" id="IPR054535">
    <property type="entry name" value="HphA_N"/>
</dbReference>
<dbReference type="InterPro" id="IPR011250">
    <property type="entry name" value="OMP/PagP_B-barrel"/>
</dbReference>
<reference evidence="4" key="1">
    <citation type="submission" date="2015-01" db="EMBL/GenBank/DDBJ databases">
        <authorList>
            <person name="Paterson Steve"/>
        </authorList>
    </citation>
    <scope>NUCLEOTIDE SEQUENCE [LARGE SCALE GENOMIC DNA]</scope>
    <source>
        <strain evidence="4">OBR1</strain>
    </source>
</reference>
<dbReference type="Gene3D" id="2.40.160.90">
    <property type="match status" value="1"/>
</dbReference>
<gene>
    <name evidence="3" type="ORF">BN1221_02225</name>
</gene>
<proteinExistence type="predicted"/>
<dbReference type="STRING" id="1109412.BN1221_02225"/>